<evidence type="ECO:0000256" key="1">
    <source>
        <dbReference type="SAM" id="Phobius"/>
    </source>
</evidence>
<organism evidence="2 3">
    <name type="scientific">Bacteroides fragilis str. 1007-1-F #10</name>
    <dbReference type="NCBI Taxonomy" id="1339295"/>
    <lineage>
        <taxon>Bacteria</taxon>
        <taxon>Pseudomonadati</taxon>
        <taxon>Bacteroidota</taxon>
        <taxon>Bacteroidia</taxon>
        <taxon>Bacteroidales</taxon>
        <taxon>Bacteroidaceae</taxon>
        <taxon>Bacteroides</taxon>
    </lineage>
</organism>
<feature type="transmembrane region" description="Helical" evidence="1">
    <location>
        <begin position="91"/>
        <end position="107"/>
    </location>
</feature>
<keyword evidence="1" id="KW-0472">Membrane</keyword>
<reference evidence="2 3" key="1">
    <citation type="submission" date="2014-02" db="EMBL/GenBank/DDBJ databases">
        <authorList>
            <person name="Sears C."/>
            <person name="Carroll K."/>
            <person name="Sack B.R."/>
            <person name="Qadri F."/>
            <person name="Myers L.L."/>
            <person name="Chung G.-T."/>
            <person name="Escheverria P."/>
            <person name="Fraser C.M."/>
            <person name="Sadzewicz L."/>
            <person name="Shefchek K.A."/>
            <person name="Tallon L."/>
            <person name="Das S.P."/>
            <person name="Daugherty S."/>
            <person name="Mongodin E.F."/>
        </authorList>
    </citation>
    <scope>NUCLEOTIDE SEQUENCE [LARGE SCALE GENOMIC DNA]</scope>
    <source>
        <strain evidence="2 3">1007-1-F #10</strain>
    </source>
</reference>
<keyword evidence="1" id="KW-0812">Transmembrane</keyword>
<dbReference type="Gene3D" id="3.40.50.2000">
    <property type="entry name" value="Glycogen Phosphorylase B"/>
    <property type="match status" value="1"/>
</dbReference>
<accession>A0AAN4MXF3</accession>
<comment type="caution">
    <text evidence="2">The sequence shown here is derived from an EMBL/GenBank/DDBJ whole genome shotgun (WGS) entry which is preliminary data.</text>
</comment>
<proteinExistence type="predicted"/>
<evidence type="ECO:0000313" key="3">
    <source>
        <dbReference type="Proteomes" id="UP000022433"/>
    </source>
</evidence>
<dbReference type="SUPFAM" id="SSF53756">
    <property type="entry name" value="UDP-Glycosyltransferase/glycogen phosphorylase"/>
    <property type="match status" value="1"/>
</dbReference>
<name>A0AAN4MXF3_BACFG</name>
<dbReference type="EMBL" id="JGEA01000032">
    <property type="protein sequence ID" value="EYA13209.1"/>
    <property type="molecule type" value="Genomic_DNA"/>
</dbReference>
<dbReference type="AlphaFoldDB" id="A0AAN4MXF3"/>
<evidence type="ECO:0008006" key="4">
    <source>
        <dbReference type="Google" id="ProtNLM"/>
    </source>
</evidence>
<dbReference type="RefSeq" id="WP_032533857.1">
    <property type="nucleotide sequence ID" value="NZ_JGEA01000032.1"/>
</dbReference>
<keyword evidence="1" id="KW-1133">Transmembrane helix</keyword>
<gene>
    <name evidence="2" type="ORF">M104_3868</name>
</gene>
<evidence type="ECO:0000313" key="2">
    <source>
        <dbReference type="EMBL" id="EYA13209.1"/>
    </source>
</evidence>
<dbReference type="Proteomes" id="UP000022433">
    <property type="component" value="Unassembled WGS sequence"/>
</dbReference>
<sequence length="373" mass="42707">MKKIAIVTASFAPISTPRANRATELAKEFAKQGCLVTVYNCTSVVDGTFNINENIRVVDLNIRKASIMKSSTKNNVTYTILDKGIILIRKLVYYFFLGSWLLYLFGLKKKLRFDDKYDLLISIGLPFTIHWGVSLRIHGHNIARCYVADYGDPFSRGNDNLKCAKYFQWIEKKVIDKFDYITIPTYNAIDSYTWLKSSDCIKVIPQGFNFSEVKTLDYVPNKIPTFIYAGIFYSDIRNPKNLFDILLKLDFDFCFIIYTVKGLQDSYSCIKPYIDKLGSKLVIYDSIPRLALIEKLSVADFLINMSNTSANQIPSKLIDYALSHRPIYSCTPNSIDLDKLISFCKGDYTGSENINLRDYDITTIVNSFFSLMQ</sequence>
<protein>
    <recommendedName>
        <fullName evidence="4">Glycosyltransferase family 4 protein</fullName>
    </recommendedName>
</protein>